<keyword evidence="6" id="KW-0411">Iron-sulfur</keyword>
<organism evidence="9 10">
    <name type="scientific">Prototheca wickerhamii</name>
    <dbReference type="NCBI Taxonomy" id="3111"/>
    <lineage>
        <taxon>Eukaryota</taxon>
        <taxon>Viridiplantae</taxon>
        <taxon>Chlorophyta</taxon>
        <taxon>core chlorophytes</taxon>
        <taxon>Trebouxiophyceae</taxon>
        <taxon>Chlorellales</taxon>
        <taxon>Chlorellaceae</taxon>
        <taxon>Prototheca</taxon>
    </lineage>
</organism>
<dbReference type="InterPro" id="IPR040072">
    <property type="entry name" value="Methyltransferase_A"/>
</dbReference>
<keyword evidence="4" id="KW-0479">Metal-binding</keyword>
<keyword evidence="2" id="KW-0004">4Fe-4S</keyword>
<evidence type="ECO:0000259" key="8">
    <source>
        <dbReference type="PROSITE" id="PS51918"/>
    </source>
</evidence>
<comment type="caution">
    <text evidence="9">The sequence shown here is derived from an EMBL/GenBank/DDBJ whole genome shotgun (WGS) entry which is preliminary data.</text>
</comment>
<protein>
    <recommendedName>
        <fullName evidence="8">Radical SAM core domain-containing protein</fullName>
    </recommendedName>
</protein>
<evidence type="ECO:0000256" key="4">
    <source>
        <dbReference type="ARBA" id="ARBA00022723"/>
    </source>
</evidence>
<dbReference type="GO" id="GO:0030488">
    <property type="term" value="P:tRNA methylation"/>
    <property type="evidence" value="ECO:0007669"/>
    <property type="project" value="TreeGrafter"/>
</dbReference>
<dbReference type="SUPFAM" id="SSF102114">
    <property type="entry name" value="Radical SAM enzymes"/>
    <property type="match status" value="1"/>
</dbReference>
<dbReference type="GO" id="GO:0070475">
    <property type="term" value="P:rRNA base methylation"/>
    <property type="evidence" value="ECO:0007669"/>
    <property type="project" value="TreeGrafter"/>
</dbReference>
<keyword evidence="5" id="KW-0408">Iron</keyword>
<sequence>MPFSARFKQRFSEYGSLESGIEVERAFPPTPDGTRKLLLRLTSGPASGAQVESVIIPMPGKGPRMTVCVSSQAGCAMNCQGEPLDNERATLQAIQILTHPLGADFALRRVCISTVGLVPALRRLAAQTDAAIAVSLHATTDELRDWLVPVNRRHPLQELCAAMRDIFPRTHDHPNYRGRFVLVQYLLLAGVNDSEGDAARLAELLAGVRCKINVLEFNPHPGTPFRRSQAAARFLETLRRCGHVATLRVSRGGERMAACGQLGELGRRGEPGTPLEPLPRLTKPPAQFSDRLAPPWHA</sequence>
<evidence type="ECO:0000256" key="5">
    <source>
        <dbReference type="ARBA" id="ARBA00023004"/>
    </source>
</evidence>
<evidence type="ECO:0000256" key="7">
    <source>
        <dbReference type="SAM" id="MobiDB-lite"/>
    </source>
</evidence>
<dbReference type="GO" id="GO:0046872">
    <property type="term" value="F:metal ion binding"/>
    <property type="evidence" value="ECO:0007669"/>
    <property type="project" value="UniProtKB-KW"/>
</dbReference>
<dbReference type="InterPro" id="IPR058240">
    <property type="entry name" value="rSAM_sf"/>
</dbReference>
<dbReference type="PROSITE" id="PS51918">
    <property type="entry name" value="RADICAL_SAM"/>
    <property type="match status" value="1"/>
</dbReference>
<keyword evidence="3" id="KW-0949">S-adenosyl-L-methionine</keyword>
<reference evidence="9" key="1">
    <citation type="submission" date="2021-01" db="EMBL/GenBank/DDBJ databases">
        <authorList>
            <person name="Eckstrom K.M.E."/>
        </authorList>
    </citation>
    <scope>NUCLEOTIDE SEQUENCE</scope>
    <source>
        <strain evidence="9">UVCC 0001</strain>
    </source>
</reference>
<dbReference type="GO" id="GO:0051539">
    <property type="term" value="F:4 iron, 4 sulfur cluster binding"/>
    <property type="evidence" value="ECO:0007669"/>
    <property type="project" value="UniProtKB-KW"/>
</dbReference>
<proteinExistence type="predicted"/>
<dbReference type="PANTHER" id="PTHR30544">
    <property type="entry name" value="23S RRNA METHYLTRANSFERASE"/>
    <property type="match status" value="1"/>
</dbReference>
<evidence type="ECO:0000256" key="3">
    <source>
        <dbReference type="ARBA" id="ARBA00022691"/>
    </source>
</evidence>
<name>A0AAD9IIF1_PROWI</name>
<feature type="region of interest" description="Disordered" evidence="7">
    <location>
        <begin position="263"/>
        <end position="298"/>
    </location>
</feature>
<dbReference type="EMBL" id="JASFZW010000007">
    <property type="protein sequence ID" value="KAK2077180.1"/>
    <property type="molecule type" value="Genomic_DNA"/>
</dbReference>
<evidence type="ECO:0000256" key="6">
    <source>
        <dbReference type="ARBA" id="ARBA00023014"/>
    </source>
</evidence>
<evidence type="ECO:0000313" key="10">
    <source>
        <dbReference type="Proteomes" id="UP001255856"/>
    </source>
</evidence>
<accession>A0AAD9IIF1</accession>
<evidence type="ECO:0000256" key="2">
    <source>
        <dbReference type="ARBA" id="ARBA00022485"/>
    </source>
</evidence>
<dbReference type="PANTHER" id="PTHR30544:SF9">
    <property type="entry name" value="RADICAL SAM SUPERFAMILY PROTEIN"/>
    <property type="match status" value="1"/>
</dbReference>
<gene>
    <name evidence="9" type="ORF">QBZ16_004814</name>
</gene>
<comment type="cofactor">
    <cofactor evidence="1">
        <name>[4Fe-4S] cluster</name>
        <dbReference type="ChEBI" id="CHEBI:49883"/>
    </cofactor>
</comment>
<dbReference type="Gene3D" id="3.20.20.70">
    <property type="entry name" value="Aldolase class I"/>
    <property type="match status" value="2"/>
</dbReference>
<keyword evidence="10" id="KW-1185">Reference proteome</keyword>
<evidence type="ECO:0000256" key="1">
    <source>
        <dbReference type="ARBA" id="ARBA00001966"/>
    </source>
</evidence>
<evidence type="ECO:0000313" key="9">
    <source>
        <dbReference type="EMBL" id="KAK2077180.1"/>
    </source>
</evidence>
<dbReference type="Proteomes" id="UP001255856">
    <property type="component" value="Unassembled WGS sequence"/>
</dbReference>
<dbReference type="GO" id="GO:0003824">
    <property type="term" value="F:catalytic activity"/>
    <property type="evidence" value="ECO:0007669"/>
    <property type="project" value="InterPro"/>
</dbReference>
<dbReference type="InterPro" id="IPR013785">
    <property type="entry name" value="Aldolase_TIM"/>
</dbReference>
<dbReference type="InterPro" id="IPR007197">
    <property type="entry name" value="rSAM"/>
</dbReference>
<feature type="domain" description="Radical SAM core" evidence="8">
    <location>
        <begin position="1"/>
        <end position="254"/>
    </location>
</feature>
<dbReference type="AlphaFoldDB" id="A0AAD9IIF1"/>